<proteinExistence type="predicted"/>
<organism evidence="1 2">
    <name type="scientific">Halorubrum pleomorphic virus 2</name>
    <dbReference type="NCBI Taxonomy" id="1156719"/>
    <lineage>
        <taxon>Viruses</taxon>
        <taxon>Monodnaviria</taxon>
        <taxon>Trapavirae</taxon>
        <taxon>Saleviricota</taxon>
        <taxon>Huolimaviricetes</taxon>
        <taxon>Haloruvirales</taxon>
        <taxon>Pleolipoviridae</taxon>
        <taxon>Alphapleolipovirus</taxon>
        <taxon>Alphapleolipovirus thailandense</taxon>
    </lineage>
</organism>
<dbReference type="Proteomes" id="UP000007571">
    <property type="component" value="Segment"/>
</dbReference>
<evidence type="ECO:0000313" key="1">
    <source>
        <dbReference type="EMBL" id="AFD03994.1"/>
    </source>
</evidence>
<dbReference type="RefSeq" id="YP_005454267.1">
    <property type="nucleotide sequence ID" value="NC_017087.1"/>
</dbReference>
<reference evidence="1 2" key="1">
    <citation type="journal article" date="2012" name="Nucleic Acids Res.">
        <title>Related haloarchaeal pleomorphic viruses contain different genome types.</title>
        <authorList>
            <person name="Sencilo A."/>
            <person name="Paulin L."/>
            <person name="Kellner S."/>
            <person name="Helm M."/>
            <person name="Roine E."/>
        </authorList>
    </citation>
    <scope>NUCLEOTIDE SEQUENCE [LARGE SCALE GENOMIC DNA]</scope>
</reference>
<dbReference type="EMBL" id="JN882264">
    <property type="protein sequence ID" value="AFD03994.1"/>
    <property type="molecule type" value="Genomic_DNA"/>
</dbReference>
<dbReference type="GeneID" id="11948254"/>
<name>H9ABM4_9VIRU</name>
<protein>
    <submittedName>
        <fullName evidence="1">ORF10</fullName>
    </submittedName>
</protein>
<dbReference type="KEGG" id="vg:11948254"/>
<evidence type="ECO:0000313" key="2">
    <source>
        <dbReference type="Proteomes" id="UP000007571"/>
    </source>
</evidence>
<accession>H9ABM4</accession>
<gene>
    <name evidence="1" type="primary">ORF10</name>
</gene>
<sequence>MRCGSVPVSSSCRRCRSMSETSFVEALDGARRVRAAWIGGHQVVVVWHGGVGFNVYANKTTSAWVEVDYFSMSDEQGEPVSESEADEAMVEHIERRADFADMEVMWDE</sequence>
<keyword evidence="2" id="KW-1185">Reference proteome</keyword>